<dbReference type="NCBIfam" id="TIGR00732">
    <property type="entry name" value="dprA"/>
    <property type="match status" value="1"/>
</dbReference>
<evidence type="ECO:0000313" key="3">
    <source>
        <dbReference type="EMBL" id="OGF77748.1"/>
    </source>
</evidence>
<feature type="domain" description="Smf/DprA SLOG" evidence="2">
    <location>
        <begin position="14"/>
        <end position="226"/>
    </location>
</feature>
<dbReference type="Gene3D" id="1.10.10.10">
    <property type="entry name" value="Winged helix-like DNA-binding domain superfamily/Winged helix DNA-binding domain"/>
    <property type="match status" value="1"/>
</dbReference>
<comment type="caution">
    <text evidence="3">The sequence shown here is derived from an EMBL/GenBank/DDBJ whole genome shotgun (WGS) entry which is preliminary data.</text>
</comment>
<dbReference type="Pfam" id="PF02481">
    <property type="entry name" value="DNA_processg_A"/>
    <property type="match status" value="1"/>
</dbReference>
<reference evidence="3 4" key="1">
    <citation type="journal article" date="2016" name="Nat. Commun.">
        <title>Thousands of microbial genomes shed light on interconnected biogeochemical processes in an aquifer system.</title>
        <authorList>
            <person name="Anantharaman K."/>
            <person name="Brown C.T."/>
            <person name="Hug L.A."/>
            <person name="Sharon I."/>
            <person name="Castelle C.J."/>
            <person name="Probst A.J."/>
            <person name="Thomas B.C."/>
            <person name="Singh A."/>
            <person name="Wilkins M.J."/>
            <person name="Karaoz U."/>
            <person name="Brodie E.L."/>
            <person name="Williams K.H."/>
            <person name="Hubbard S.S."/>
            <person name="Banfield J.F."/>
        </authorList>
    </citation>
    <scope>NUCLEOTIDE SEQUENCE [LARGE SCALE GENOMIC DNA]</scope>
</reference>
<evidence type="ECO:0000313" key="4">
    <source>
        <dbReference type="Proteomes" id="UP000178425"/>
    </source>
</evidence>
<gene>
    <name evidence="3" type="ORF">A2W54_03175</name>
</gene>
<dbReference type="Proteomes" id="UP000178425">
    <property type="component" value="Unassembled WGS sequence"/>
</dbReference>
<dbReference type="PANTHER" id="PTHR43022:SF1">
    <property type="entry name" value="PROTEIN SMF"/>
    <property type="match status" value="1"/>
</dbReference>
<sequence>MLQFHLMHQNIREIKFDDKNFPKILKEIPSPPKKFYVWSSNGQLPKAANFLSIVGTRRCSAYGEEILRKLIADLVPYGFGTVSGMAIGIDTIVAKASLENKIPTIAVLGSGLGREAFYPPRNWRLAEEIVERGGAIISEYENDFKATLWTFPQRNRIISGLSPATLVVEAPEKSGALITARFALEQNRDVLAIPGSVFGSNSAGTNKLIKEGAGLVTSVDDILKAYGLISDPGAIGDRVADFDLSPEENKILEIITEPMDVDSIIRASMMPSHEAQSIIGLLEIRGIIRKIGSEYAKIKN</sequence>
<dbReference type="InterPro" id="IPR057666">
    <property type="entry name" value="DrpA_SLOG"/>
</dbReference>
<comment type="similarity">
    <text evidence="1">Belongs to the DprA/Smf family.</text>
</comment>
<protein>
    <submittedName>
        <fullName evidence="3">DNA protecting protein DprA</fullName>
    </submittedName>
</protein>
<organism evidence="3 4">
    <name type="scientific">Candidatus Giovannonibacteria bacterium RIFCSPHIGHO2_02_43_13</name>
    <dbReference type="NCBI Taxonomy" id="1798330"/>
    <lineage>
        <taxon>Bacteria</taxon>
        <taxon>Candidatus Giovannoniibacteriota</taxon>
    </lineage>
</organism>
<proteinExistence type="inferred from homology"/>
<dbReference type="AlphaFoldDB" id="A0A1F5WQ11"/>
<dbReference type="InterPro" id="IPR036388">
    <property type="entry name" value="WH-like_DNA-bd_sf"/>
</dbReference>
<dbReference type="GO" id="GO:0009294">
    <property type="term" value="P:DNA-mediated transformation"/>
    <property type="evidence" value="ECO:0007669"/>
    <property type="project" value="InterPro"/>
</dbReference>
<evidence type="ECO:0000256" key="1">
    <source>
        <dbReference type="ARBA" id="ARBA00006525"/>
    </source>
</evidence>
<dbReference type="EMBL" id="MFHI01000035">
    <property type="protein sequence ID" value="OGF77748.1"/>
    <property type="molecule type" value="Genomic_DNA"/>
</dbReference>
<name>A0A1F5WQ11_9BACT</name>
<dbReference type="Gene3D" id="3.40.50.450">
    <property type="match status" value="1"/>
</dbReference>
<dbReference type="PANTHER" id="PTHR43022">
    <property type="entry name" value="PROTEIN SMF"/>
    <property type="match status" value="1"/>
</dbReference>
<accession>A0A1F5WQ11</accession>
<evidence type="ECO:0000259" key="2">
    <source>
        <dbReference type="Pfam" id="PF02481"/>
    </source>
</evidence>
<dbReference type="SUPFAM" id="SSF102405">
    <property type="entry name" value="MCP/YpsA-like"/>
    <property type="match status" value="1"/>
</dbReference>
<dbReference type="InterPro" id="IPR003488">
    <property type="entry name" value="DprA"/>
</dbReference>